<accession>A0A3Q9FM79</accession>
<protein>
    <recommendedName>
        <fullName evidence="4">Tryptophan 2-monooxygenase</fullName>
        <ecNumber evidence="3">1.13.12.3</ecNumber>
    </recommendedName>
</protein>
<dbReference type="OrthoDB" id="56323at2"/>
<comment type="pathway">
    <text evidence="1">Plant hormone metabolism; auxin biosynthesis.</text>
</comment>
<comment type="catalytic activity">
    <reaction evidence="6">
        <text>L-tryptophan + O2 = indole-3-acetamide + CO2 + H2O</text>
        <dbReference type="Rhea" id="RHEA:16165"/>
        <dbReference type="ChEBI" id="CHEBI:15377"/>
        <dbReference type="ChEBI" id="CHEBI:15379"/>
        <dbReference type="ChEBI" id="CHEBI:16031"/>
        <dbReference type="ChEBI" id="CHEBI:16526"/>
        <dbReference type="ChEBI" id="CHEBI:57912"/>
        <dbReference type="EC" id="1.13.12.3"/>
    </reaction>
</comment>
<dbReference type="GO" id="GO:0009851">
    <property type="term" value="P:auxin biosynthetic process"/>
    <property type="evidence" value="ECO:0007669"/>
    <property type="project" value="UniProtKB-KW"/>
</dbReference>
<evidence type="ECO:0000313" key="8">
    <source>
        <dbReference type="EMBL" id="AZQ60952.1"/>
    </source>
</evidence>
<dbReference type="RefSeq" id="WP_126610921.1">
    <property type="nucleotide sequence ID" value="NZ_CP034562.1"/>
</dbReference>
<dbReference type="InterPro" id="IPR050281">
    <property type="entry name" value="Flavin_monoamine_oxidase"/>
</dbReference>
<dbReference type="EMBL" id="CP034562">
    <property type="protein sequence ID" value="AZQ60952.1"/>
    <property type="molecule type" value="Genomic_DNA"/>
</dbReference>
<feature type="domain" description="Amine oxidase" evidence="7">
    <location>
        <begin position="10"/>
        <end position="407"/>
    </location>
</feature>
<organism evidence="8 9">
    <name type="scientific">Flammeovirga pectinis</name>
    <dbReference type="NCBI Taxonomy" id="2494373"/>
    <lineage>
        <taxon>Bacteria</taxon>
        <taxon>Pseudomonadati</taxon>
        <taxon>Bacteroidota</taxon>
        <taxon>Cytophagia</taxon>
        <taxon>Cytophagales</taxon>
        <taxon>Flammeovirgaceae</taxon>
        <taxon>Flammeovirga</taxon>
    </lineage>
</organism>
<evidence type="ECO:0000259" key="7">
    <source>
        <dbReference type="Pfam" id="PF01593"/>
    </source>
</evidence>
<keyword evidence="9" id="KW-1185">Reference proteome</keyword>
<dbReference type="Proteomes" id="UP000267268">
    <property type="component" value="Chromosome 1"/>
</dbReference>
<dbReference type="GO" id="GO:0050361">
    <property type="term" value="F:tryptophan 2-monooxygenase activity"/>
    <property type="evidence" value="ECO:0007669"/>
    <property type="project" value="UniProtKB-EC"/>
</dbReference>
<evidence type="ECO:0000256" key="2">
    <source>
        <dbReference type="ARBA" id="ARBA00005833"/>
    </source>
</evidence>
<dbReference type="AlphaFoldDB" id="A0A3Q9FM79"/>
<dbReference type="Gene3D" id="3.90.660.10">
    <property type="match status" value="1"/>
</dbReference>
<dbReference type="Pfam" id="PF01593">
    <property type="entry name" value="Amino_oxidase"/>
    <property type="match status" value="1"/>
</dbReference>
<dbReference type="Gene3D" id="3.50.50.60">
    <property type="entry name" value="FAD/NAD(P)-binding domain"/>
    <property type="match status" value="1"/>
</dbReference>
<evidence type="ECO:0000256" key="1">
    <source>
        <dbReference type="ARBA" id="ARBA00004814"/>
    </source>
</evidence>
<dbReference type="EC" id="1.13.12.3" evidence="3"/>
<reference evidence="8 9" key="1">
    <citation type="submission" date="2018-12" db="EMBL/GenBank/DDBJ databases">
        <title>Flammeovirga pectinis sp. nov., isolated from the gut of the Korean scallop, Patinopecten yessoensis.</title>
        <authorList>
            <person name="Bae J.-W."/>
            <person name="Jeong Y.-S."/>
            <person name="Kang W."/>
        </authorList>
    </citation>
    <scope>NUCLEOTIDE SEQUENCE [LARGE SCALE GENOMIC DNA]</scope>
    <source>
        <strain evidence="8 9">L12M1</strain>
    </source>
</reference>
<gene>
    <name evidence="8" type="ORF">EI427_01595</name>
</gene>
<dbReference type="InterPro" id="IPR036188">
    <property type="entry name" value="FAD/NAD-bd_sf"/>
</dbReference>
<evidence type="ECO:0000256" key="3">
    <source>
        <dbReference type="ARBA" id="ARBA00012535"/>
    </source>
</evidence>
<dbReference type="InterPro" id="IPR002937">
    <property type="entry name" value="Amino_oxidase"/>
</dbReference>
<evidence type="ECO:0000256" key="6">
    <source>
        <dbReference type="ARBA" id="ARBA00047321"/>
    </source>
</evidence>
<dbReference type="KEGG" id="fll:EI427_01595"/>
<comment type="similarity">
    <text evidence="2">Belongs to the tryptophan 2-monooxygenase family.</text>
</comment>
<sequence length="415" mass="47088">MKVAIIGGGVAGLYAASILKDRNYTVQLFEATDRLGGRIYTKQLHEHQFIELGAAEIHGKSAVIHEMLTHLGQKLEPIVGDEFVWFNKHLIDTERLLDLPSIIQEIFNYFENIDLETFDGTVLQALKQKGLYNAQVRHIIRGILSEYSTDAEKAHAFSLGEDEWRWSSGDRNYFSWGKYSDAVDFFVKKLKSNIFTSSAVVDVNYLENNVQLLLHDGTVHTFDKVIITASLGALKEKKINFTPVLPQNKLIAIETLGFGKGRKLFIEFNSPFWEEDTVEIIGGEKCPMYLIRPSHPNHIVAFLMGDASEEFNQLNDDELAEILINELDEMYPKQQVMVLYKSHFGQDWSKQQYTCGTYSFATKNANEHRAALKEPINNKIFFIGEACHTNGHVATVHGAMETAEEVVENYFAINV</sequence>
<evidence type="ECO:0000256" key="4">
    <source>
        <dbReference type="ARBA" id="ARBA00017871"/>
    </source>
</evidence>
<keyword evidence="5" id="KW-0073">Auxin biosynthesis</keyword>
<name>A0A3Q9FM79_9BACT</name>
<dbReference type="PANTHER" id="PTHR10742">
    <property type="entry name" value="FLAVIN MONOAMINE OXIDASE"/>
    <property type="match status" value="1"/>
</dbReference>
<evidence type="ECO:0000256" key="5">
    <source>
        <dbReference type="ARBA" id="ARBA00023070"/>
    </source>
</evidence>
<dbReference type="PANTHER" id="PTHR10742:SF410">
    <property type="entry name" value="LYSINE-SPECIFIC HISTONE DEMETHYLASE 2"/>
    <property type="match status" value="1"/>
</dbReference>
<evidence type="ECO:0000313" key="9">
    <source>
        <dbReference type="Proteomes" id="UP000267268"/>
    </source>
</evidence>
<dbReference type="SUPFAM" id="SSF54373">
    <property type="entry name" value="FAD-linked reductases, C-terminal domain"/>
    <property type="match status" value="1"/>
</dbReference>
<dbReference type="SUPFAM" id="SSF51905">
    <property type="entry name" value="FAD/NAD(P)-binding domain"/>
    <property type="match status" value="1"/>
</dbReference>
<proteinExistence type="inferred from homology"/>